<accession>A0A0C9YS14</accession>
<organism evidence="1 2">
    <name type="scientific">Pisolithus microcarpus 441</name>
    <dbReference type="NCBI Taxonomy" id="765257"/>
    <lineage>
        <taxon>Eukaryota</taxon>
        <taxon>Fungi</taxon>
        <taxon>Dikarya</taxon>
        <taxon>Basidiomycota</taxon>
        <taxon>Agaricomycotina</taxon>
        <taxon>Agaricomycetes</taxon>
        <taxon>Agaricomycetidae</taxon>
        <taxon>Boletales</taxon>
        <taxon>Sclerodermatineae</taxon>
        <taxon>Pisolithaceae</taxon>
        <taxon>Pisolithus</taxon>
    </lineage>
</organism>
<protein>
    <submittedName>
        <fullName evidence="1">Uncharacterized protein</fullName>
    </submittedName>
</protein>
<sequence length="75" mass="8590">MGTRRPTYHMGEFGGAPVENTVADGLWSFTLNPEITRRYMAFVETGEVTWGLTVIVRHLWLVYVYVCLDPTLLKI</sequence>
<keyword evidence="2" id="KW-1185">Reference proteome</keyword>
<dbReference type="EMBL" id="KN834021">
    <property type="protein sequence ID" value="KIK13087.1"/>
    <property type="molecule type" value="Genomic_DNA"/>
</dbReference>
<evidence type="ECO:0000313" key="1">
    <source>
        <dbReference type="EMBL" id="KIK13087.1"/>
    </source>
</evidence>
<dbReference type="HOGENOM" id="CLU_2672006_0_0_1"/>
<name>A0A0C9YS14_9AGAM</name>
<proteinExistence type="predicted"/>
<dbReference type="Proteomes" id="UP000054018">
    <property type="component" value="Unassembled WGS sequence"/>
</dbReference>
<dbReference type="AlphaFoldDB" id="A0A0C9YS14"/>
<reference evidence="2" key="2">
    <citation type="submission" date="2015-01" db="EMBL/GenBank/DDBJ databases">
        <title>Evolutionary Origins and Diversification of the Mycorrhizal Mutualists.</title>
        <authorList>
            <consortium name="DOE Joint Genome Institute"/>
            <consortium name="Mycorrhizal Genomics Consortium"/>
            <person name="Kohler A."/>
            <person name="Kuo A."/>
            <person name="Nagy L.G."/>
            <person name="Floudas D."/>
            <person name="Copeland A."/>
            <person name="Barry K.W."/>
            <person name="Cichocki N."/>
            <person name="Veneault-Fourrey C."/>
            <person name="LaButti K."/>
            <person name="Lindquist E.A."/>
            <person name="Lipzen A."/>
            <person name="Lundell T."/>
            <person name="Morin E."/>
            <person name="Murat C."/>
            <person name="Riley R."/>
            <person name="Ohm R."/>
            <person name="Sun H."/>
            <person name="Tunlid A."/>
            <person name="Henrissat B."/>
            <person name="Grigoriev I.V."/>
            <person name="Hibbett D.S."/>
            <person name="Martin F."/>
        </authorList>
    </citation>
    <scope>NUCLEOTIDE SEQUENCE [LARGE SCALE GENOMIC DNA]</scope>
    <source>
        <strain evidence="2">441</strain>
    </source>
</reference>
<reference evidence="1 2" key="1">
    <citation type="submission" date="2014-04" db="EMBL/GenBank/DDBJ databases">
        <authorList>
            <consortium name="DOE Joint Genome Institute"/>
            <person name="Kuo A."/>
            <person name="Kohler A."/>
            <person name="Costa M.D."/>
            <person name="Nagy L.G."/>
            <person name="Floudas D."/>
            <person name="Copeland A."/>
            <person name="Barry K.W."/>
            <person name="Cichocki N."/>
            <person name="Veneault-Fourrey C."/>
            <person name="LaButti K."/>
            <person name="Lindquist E.A."/>
            <person name="Lipzen A."/>
            <person name="Lundell T."/>
            <person name="Morin E."/>
            <person name="Murat C."/>
            <person name="Sun H."/>
            <person name="Tunlid A."/>
            <person name="Henrissat B."/>
            <person name="Grigoriev I.V."/>
            <person name="Hibbett D.S."/>
            <person name="Martin F."/>
            <person name="Nordberg H.P."/>
            <person name="Cantor M.N."/>
            <person name="Hua S.X."/>
        </authorList>
    </citation>
    <scope>NUCLEOTIDE SEQUENCE [LARGE SCALE GENOMIC DNA]</scope>
    <source>
        <strain evidence="1 2">441</strain>
    </source>
</reference>
<gene>
    <name evidence="1" type="ORF">PISMIDRAFT_688979</name>
</gene>
<evidence type="ECO:0000313" key="2">
    <source>
        <dbReference type="Proteomes" id="UP000054018"/>
    </source>
</evidence>